<protein>
    <recommendedName>
        <fullName evidence="3">Glycosyltransferase family 4 protein</fullName>
    </recommendedName>
</protein>
<dbReference type="SUPFAM" id="SSF53756">
    <property type="entry name" value="UDP-Glycosyltransferase/glycogen phosphorylase"/>
    <property type="match status" value="1"/>
</dbReference>
<organism evidence="1 2">
    <name type="scientific">Aliarcobacter cryaerophilus</name>
    <dbReference type="NCBI Taxonomy" id="28198"/>
    <lineage>
        <taxon>Bacteria</taxon>
        <taxon>Pseudomonadati</taxon>
        <taxon>Campylobacterota</taxon>
        <taxon>Epsilonproteobacteria</taxon>
        <taxon>Campylobacterales</taxon>
        <taxon>Arcobacteraceae</taxon>
        <taxon>Aliarcobacter</taxon>
    </lineage>
</organism>
<evidence type="ECO:0000313" key="1">
    <source>
        <dbReference type="EMBL" id="PRN01367.1"/>
    </source>
</evidence>
<proteinExistence type="predicted"/>
<dbReference type="EMBL" id="NXGD01000002">
    <property type="protein sequence ID" value="PRN01367.1"/>
    <property type="molecule type" value="Genomic_DNA"/>
</dbReference>
<evidence type="ECO:0000313" key="2">
    <source>
        <dbReference type="Proteomes" id="UP000238811"/>
    </source>
</evidence>
<name>A0A2S9TR95_9BACT</name>
<reference evidence="1 2" key="1">
    <citation type="submission" date="2017-09" db="EMBL/GenBank/DDBJ databases">
        <title>Reassesment of A. cryaerophilus.</title>
        <authorList>
            <person name="Perez-Cataluna A."/>
            <person name="Collado L."/>
            <person name="Salgado O."/>
            <person name="Lefinanco V."/>
            <person name="Figueras M.J."/>
        </authorList>
    </citation>
    <scope>NUCLEOTIDE SEQUENCE [LARGE SCALE GENOMIC DNA]</scope>
    <source>
        <strain evidence="1 2">LMG 10229</strain>
    </source>
</reference>
<dbReference type="AlphaFoldDB" id="A0A2S9TR95"/>
<comment type="caution">
    <text evidence="1">The sequence shown here is derived from an EMBL/GenBank/DDBJ whole genome shotgun (WGS) entry which is preliminary data.</text>
</comment>
<evidence type="ECO:0008006" key="3">
    <source>
        <dbReference type="Google" id="ProtNLM"/>
    </source>
</evidence>
<dbReference type="Proteomes" id="UP000238811">
    <property type="component" value="Unassembled WGS sequence"/>
</dbReference>
<accession>A0A2S9TR95</accession>
<dbReference type="Gene3D" id="3.40.50.2000">
    <property type="entry name" value="Glycogen Phosphorylase B"/>
    <property type="match status" value="1"/>
</dbReference>
<gene>
    <name evidence="1" type="ORF">CJ668_02550</name>
</gene>
<sequence length="356" mass="42868">MKFKRVVIFTKTNWDEPPRIRHQLTKLLLENEHEVVFFEKSNFKQFKIIKYIKDNILFFKHFELLHHQLRPFGFMVKINAMVTKFFIKKALKNEKIDLIINFNYDYYFLKEMFSDLKIVTIINDDFVAQARPWMIKSIKQQLKQTCENSDLVFAVSYPLQEQLAEFNKNTKLFFPWTFKKYEKPTNNINRNVVLYWGYIDHRIDWKIIKYLLEKGIKLRFIGMVSHKVESILNDFNKFDNFELLKPTKLEDVYLDDISCSILSYVNTSGEMIAVTVNNRVFQLLSYGIPLVYVNLPNLIKTSEKVIKKCTLENEYFQAIKYFENNFYDCQDDIESFLGNHYSEKRYEYLLKSIEEI</sequence>